<dbReference type="AlphaFoldDB" id="A0AAD6K480"/>
<proteinExistence type="predicted"/>
<gene>
    <name evidence="1" type="ORF">OIU84_004505</name>
</gene>
<keyword evidence="2" id="KW-1185">Reference proteome</keyword>
<name>A0AAD6K480_9ROSI</name>
<dbReference type="EMBL" id="JAPFFJ010000012">
    <property type="protein sequence ID" value="KAJ6415725.1"/>
    <property type="molecule type" value="Genomic_DNA"/>
</dbReference>
<organism evidence="1 2">
    <name type="scientific">Salix udensis</name>
    <dbReference type="NCBI Taxonomy" id="889485"/>
    <lineage>
        <taxon>Eukaryota</taxon>
        <taxon>Viridiplantae</taxon>
        <taxon>Streptophyta</taxon>
        <taxon>Embryophyta</taxon>
        <taxon>Tracheophyta</taxon>
        <taxon>Spermatophyta</taxon>
        <taxon>Magnoliopsida</taxon>
        <taxon>eudicotyledons</taxon>
        <taxon>Gunneridae</taxon>
        <taxon>Pentapetalae</taxon>
        <taxon>rosids</taxon>
        <taxon>fabids</taxon>
        <taxon>Malpighiales</taxon>
        <taxon>Salicaceae</taxon>
        <taxon>Saliceae</taxon>
        <taxon>Salix</taxon>
    </lineage>
</organism>
<comment type="caution">
    <text evidence="1">The sequence shown here is derived from an EMBL/GenBank/DDBJ whole genome shotgun (WGS) entry which is preliminary data.</text>
</comment>
<dbReference type="Proteomes" id="UP001162972">
    <property type="component" value="Chromosome 3"/>
</dbReference>
<accession>A0AAD6K480</accession>
<sequence length="57" mass="6686">MAQSHRCAVVPSLRQSIIHECDEIKMVLARLIRADNLRCSTLRNMPPGFWIFFIRFP</sequence>
<reference evidence="1 2" key="1">
    <citation type="journal article" date="2023" name="Int. J. Mol. Sci.">
        <title>De Novo Assembly and Annotation of 11 Diverse Shrub Willow (Salix) Genomes Reveals Novel Gene Organization in Sex-Linked Regions.</title>
        <authorList>
            <person name="Hyden B."/>
            <person name="Feng K."/>
            <person name="Yates T.B."/>
            <person name="Jawdy S."/>
            <person name="Cereghino C."/>
            <person name="Smart L.B."/>
            <person name="Muchero W."/>
        </authorList>
    </citation>
    <scope>NUCLEOTIDE SEQUENCE [LARGE SCALE GENOMIC DNA]</scope>
    <source>
        <tissue evidence="1">Shoot tip</tissue>
    </source>
</reference>
<protein>
    <submittedName>
        <fullName evidence="1">Uncharacterized protein</fullName>
    </submittedName>
</protein>
<evidence type="ECO:0000313" key="1">
    <source>
        <dbReference type="EMBL" id="KAJ6415725.1"/>
    </source>
</evidence>
<evidence type="ECO:0000313" key="2">
    <source>
        <dbReference type="Proteomes" id="UP001162972"/>
    </source>
</evidence>